<keyword evidence="5 13" id="KW-0812">Transmembrane</keyword>
<evidence type="ECO:0000256" key="1">
    <source>
        <dbReference type="ARBA" id="ARBA00004141"/>
    </source>
</evidence>
<dbReference type="InterPro" id="IPR043130">
    <property type="entry name" value="CDP-OH_PTrfase_TM_dom"/>
</dbReference>
<evidence type="ECO:0000256" key="4">
    <source>
        <dbReference type="ARBA" id="ARBA00022679"/>
    </source>
</evidence>
<dbReference type="PANTHER" id="PTHR14269">
    <property type="entry name" value="CDP-DIACYLGLYCEROL--GLYCEROL-3-PHOSPHATE 3-PHOSPHATIDYLTRANSFERASE-RELATED"/>
    <property type="match status" value="1"/>
</dbReference>
<dbReference type="EMBL" id="CP013200">
    <property type="protein sequence ID" value="ALO67567.1"/>
    <property type="molecule type" value="Genomic_DNA"/>
</dbReference>
<sequence>MSETVAPRPSNWNLPNALTLFRIVMVPFFVWAFIADDGHYGPLRWLAVGLFVVAIYTDKLDGDIARARGLITSFGKIADPIADKLLIGSALIMLSAVGELWWWVTIVMLVREIGITLLRFVVIRYGVMAASKGGKLKTVLQTVAIFFYLLPITPATDLLSILALVVMLVALAVTFVTGVDYVLKAGQLVRSGRGSNGVNGSGRNAAEG</sequence>
<feature type="transmembrane region" description="Helical" evidence="13">
    <location>
        <begin position="158"/>
        <end position="183"/>
    </location>
</feature>
<dbReference type="PIRSF" id="PIRSF000847">
    <property type="entry name" value="Phos_ph_gly_syn"/>
    <property type="match status" value="1"/>
</dbReference>
<keyword evidence="4 12" id="KW-0808">Transferase</keyword>
<keyword evidence="9" id="KW-0594">Phospholipid biosynthesis</keyword>
<dbReference type="GO" id="GO:0008444">
    <property type="term" value="F:CDP-diacylglycerol-glycerol-3-phosphate 3-phosphatidyltransferase activity"/>
    <property type="evidence" value="ECO:0007669"/>
    <property type="project" value="UniProtKB-UniRule"/>
</dbReference>
<evidence type="ECO:0000256" key="3">
    <source>
        <dbReference type="ARBA" id="ARBA00022516"/>
    </source>
</evidence>
<evidence type="ECO:0000256" key="11">
    <source>
        <dbReference type="NCBIfam" id="TIGR00560"/>
    </source>
</evidence>
<name>A0A0S2M1J2_9MICC</name>
<dbReference type="AlphaFoldDB" id="A0A0S2M1J2"/>
<dbReference type="RefSeq" id="WP_062290657.1">
    <property type="nucleotide sequence ID" value="NZ_CP013200.1"/>
</dbReference>
<evidence type="ECO:0000256" key="10">
    <source>
        <dbReference type="ARBA" id="ARBA00023264"/>
    </source>
</evidence>
<feature type="transmembrane region" description="Helical" evidence="13">
    <location>
        <begin position="12"/>
        <end position="34"/>
    </location>
</feature>
<dbReference type="Gene3D" id="1.20.120.1760">
    <property type="match status" value="1"/>
</dbReference>
<feature type="transmembrane region" description="Helical" evidence="13">
    <location>
        <begin position="100"/>
        <end position="122"/>
    </location>
</feature>
<evidence type="ECO:0000256" key="6">
    <source>
        <dbReference type="ARBA" id="ARBA00022989"/>
    </source>
</evidence>
<dbReference type="GO" id="GO:0046474">
    <property type="term" value="P:glycerophospholipid biosynthetic process"/>
    <property type="evidence" value="ECO:0007669"/>
    <property type="project" value="TreeGrafter"/>
</dbReference>
<evidence type="ECO:0000256" key="13">
    <source>
        <dbReference type="SAM" id="Phobius"/>
    </source>
</evidence>
<gene>
    <name evidence="14" type="ORF">AS189_15060</name>
</gene>
<dbReference type="PANTHER" id="PTHR14269:SF52">
    <property type="entry name" value="PHOSPHATIDYLGLYCEROPHOSPHATE SYNTHASE-RELATED"/>
    <property type="match status" value="1"/>
</dbReference>
<dbReference type="NCBIfam" id="TIGR00560">
    <property type="entry name" value="pgsA"/>
    <property type="match status" value="1"/>
</dbReference>
<dbReference type="InterPro" id="IPR048254">
    <property type="entry name" value="CDP_ALCOHOL_P_TRANSF_CS"/>
</dbReference>
<evidence type="ECO:0000256" key="2">
    <source>
        <dbReference type="ARBA" id="ARBA00010441"/>
    </source>
</evidence>
<dbReference type="InterPro" id="IPR000462">
    <property type="entry name" value="CDP-OH_P_trans"/>
</dbReference>
<keyword evidence="10" id="KW-1208">Phospholipid metabolism</keyword>
<reference evidence="14 15" key="2">
    <citation type="journal article" date="2016" name="J. Biotechnol.">
        <title>Complete genome sequence of Arthrobacter alpinus ERGS4:06, a yellow pigmented bacterium tolerant to cold and radiations isolated from Sikkim Himalaya.</title>
        <authorList>
            <person name="Kumar R."/>
            <person name="Singh D."/>
            <person name="Swarnkar M.K."/>
            <person name="Singh A.K."/>
            <person name="Kumar S."/>
        </authorList>
    </citation>
    <scope>NUCLEOTIDE SEQUENCE [LARGE SCALE GENOMIC DNA]</scope>
    <source>
        <strain evidence="14 15">ERGS4:06</strain>
    </source>
</reference>
<evidence type="ECO:0000256" key="5">
    <source>
        <dbReference type="ARBA" id="ARBA00022692"/>
    </source>
</evidence>
<evidence type="ECO:0000256" key="7">
    <source>
        <dbReference type="ARBA" id="ARBA00023098"/>
    </source>
</evidence>
<proteinExistence type="inferred from homology"/>
<comment type="subcellular location">
    <subcellularLocation>
        <location evidence="1">Membrane</location>
        <topology evidence="1">Multi-pass membrane protein</topology>
    </subcellularLocation>
</comment>
<feature type="transmembrane region" description="Helical" evidence="13">
    <location>
        <begin position="134"/>
        <end position="152"/>
    </location>
</feature>
<dbReference type="EC" id="2.7.8.5" evidence="11"/>
<protein>
    <recommendedName>
        <fullName evidence="11">CDP-diacylglycerol--glycerol-3-phosphate 3-phosphatidyltransferase</fullName>
        <ecNumber evidence="11">2.7.8.5</ecNumber>
    </recommendedName>
</protein>
<evidence type="ECO:0000313" key="14">
    <source>
        <dbReference type="EMBL" id="ALO67567.1"/>
    </source>
</evidence>
<dbReference type="InterPro" id="IPR050324">
    <property type="entry name" value="CDP-alcohol_PTase-I"/>
</dbReference>
<reference evidence="15" key="1">
    <citation type="submission" date="2015-11" db="EMBL/GenBank/DDBJ databases">
        <authorList>
            <person name="Kumar R."/>
            <person name="Singh D."/>
            <person name="Swarnkar M.K."/>
            <person name="Singh A.K."/>
            <person name="Kumar S."/>
        </authorList>
    </citation>
    <scope>NUCLEOTIDE SEQUENCE [LARGE SCALE GENOMIC DNA]</scope>
    <source>
        <strain evidence="15">ERGS4:06</strain>
    </source>
</reference>
<keyword evidence="3" id="KW-0444">Lipid biosynthesis</keyword>
<dbReference type="InterPro" id="IPR004570">
    <property type="entry name" value="Phosphatidylglycerol_P_synth"/>
</dbReference>
<organism evidence="14 15">
    <name type="scientific">Arthrobacter alpinus</name>
    <dbReference type="NCBI Taxonomy" id="656366"/>
    <lineage>
        <taxon>Bacteria</taxon>
        <taxon>Bacillati</taxon>
        <taxon>Actinomycetota</taxon>
        <taxon>Actinomycetes</taxon>
        <taxon>Micrococcales</taxon>
        <taxon>Micrococcaceae</taxon>
        <taxon>Arthrobacter</taxon>
    </lineage>
</organism>
<evidence type="ECO:0000256" key="9">
    <source>
        <dbReference type="ARBA" id="ARBA00023209"/>
    </source>
</evidence>
<keyword evidence="7" id="KW-0443">Lipid metabolism</keyword>
<dbReference type="UniPathway" id="UPA00085"/>
<keyword evidence="6 13" id="KW-1133">Transmembrane helix</keyword>
<evidence type="ECO:0000256" key="12">
    <source>
        <dbReference type="RuleBase" id="RU003750"/>
    </source>
</evidence>
<evidence type="ECO:0000256" key="8">
    <source>
        <dbReference type="ARBA" id="ARBA00023136"/>
    </source>
</evidence>
<dbReference type="Proteomes" id="UP000059574">
    <property type="component" value="Chromosome"/>
</dbReference>
<dbReference type="PROSITE" id="PS00379">
    <property type="entry name" value="CDP_ALCOHOL_P_TRANSF"/>
    <property type="match status" value="1"/>
</dbReference>
<dbReference type="GO" id="GO:0016020">
    <property type="term" value="C:membrane"/>
    <property type="evidence" value="ECO:0007669"/>
    <property type="project" value="UniProtKB-SubCell"/>
</dbReference>
<accession>A0A0S2M1J2</accession>
<dbReference type="Pfam" id="PF01066">
    <property type="entry name" value="CDP-OH_P_transf"/>
    <property type="match status" value="1"/>
</dbReference>
<keyword evidence="8 13" id="KW-0472">Membrane</keyword>
<evidence type="ECO:0000313" key="15">
    <source>
        <dbReference type="Proteomes" id="UP000059574"/>
    </source>
</evidence>
<comment type="similarity">
    <text evidence="2 12">Belongs to the CDP-alcohol phosphatidyltransferase class-I family.</text>
</comment>